<dbReference type="PANTHER" id="PTHR48095">
    <property type="entry name" value="PYRUVATE CARBOXYLASE SUBUNIT A"/>
    <property type="match status" value="1"/>
</dbReference>
<dbReference type="InterPro" id="IPR011054">
    <property type="entry name" value="Rudment_hybrid_motif"/>
</dbReference>
<dbReference type="RefSeq" id="WP_067489086.1">
    <property type="nucleotide sequence ID" value="NZ_JBHXPO010000010.1"/>
</dbReference>
<dbReference type="InterPro" id="IPR011764">
    <property type="entry name" value="Biotin_carboxylation_dom"/>
</dbReference>
<proteinExistence type="predicted"/>
<dbReference type="SUPFAM" id="SSF56059">
    <property type="entry name" value="Glutathione synthetase ATP-binding domain-like"/>
    <property type="match status" value="1"/>
</dbReference>
<dbReference type="NCBIfam" id="NF006367">
    <property type="entry name" value="PRK08591.1"/>
    <property type="match status" value="1"/>
</dbReference>
<dbReference type="PROSITE" id="PS50975">
    <property type="entry name" value="ATP_GRASP"/>
    <property type="match status" value="1"/>
</dbReference>
<evidence type="ECO:0000259" key="9">
    <source>
        <dbReference type="PROSITE" id="PS50975"/>
    </source>
</evidence>
<dbReference type="FunFam" id="3.30.1490.20:FF:000003">
    <property type="entry name" value="acetyl-CoA carboxylase isoform X1"/>
    <property type="match status" value="1"/>
</dbReference>
<dbReference type="FunFam" id="3.40.50.20:FF:000010">
    <property type="entry name" value="Propionyl-CoA carboxylase subunit alpha"/>
    <property type="match status" value="1"/>
</dbReference>
<dbReference type="SMART" id="SM00878">
    <property type="entry name" value="Biotin_carb_C"/>
    <property type="match status" value="1"/>
</dbReference>
<evidence type="ECO:0000256" key="1">
    <source>
        <dbReference type="ARBA" id="ARBA00003761"/>
    </source>
</evidence>
<organism evidence="11 12">
    <name type="scientific">Nocardia ignorata</name>
    <dbReference type="NCBI Taxonomy" id="145285"/>
    <lineage>
        <taxon>Bacteria</taxon>
        <taxon>Bacillati</taxon>
        <taxon>Actinomycetota</taxon>
        <taxon>Actinomycetes</taxon>
        <taxon>Mycobacteriales</taxon>
        <taxon>Nocardiaceae</taxon>
        <taxon>Nocardia</taxon>
    </lineage>
</organism>
<keyword evidence="12" id="KW-1185">Reference proteome</keyword>
<keyword evidence="3" id="KW-0436">Ligase</keyword>
<evidence type="ECO:0000256" key="8">
    <source>
        <dbReference type="PROSITE-ProRule" id="PRU00409"/>
    </source>
</evidence>
<comment type="catalytic activity">
    <reaction evidence="7">
        <text>N(6)-biotinyl-L-lysyl-[protein] + hydrogencarbonate + ATP = N(6)-carboxybiotinyl-L-lysyl-[protein] + ADP + phosphate + H(+)</text>
        <dbReference type="Rhea" id="RHEA:13501"/>
        <dbReference type="Rhea" id="RHEA-COMP:10505"/>
        <dbReference type="Rhea" id="RHEA-COMP:10506"/>
        <dbReference type="ChEBI" id="CHEBI:15378"/>
        <dbReference type="ChEBI" id="CHEBI:17544"/>
        <dbReference type="ChEBI" id="CHEBI:30616"/>
        <dbReference type="ChEBI" id="CHEBI:43474"/>
        <dbReference type="ChEBI" id="CHEBI:83144"/>
        <dbReference type="ChEBI" id="CHEBI:83145"/>
        <dbReference type="ChEBI" id="CHEBI:456216"/>
        <dbReference type="EC" id="6.3.4.14"/>
    </reaction>
</comment>
<dbReference type="InterPro" id="IPR005479">
    <property type="entry name" value="CPAse_ATP-bd"/>
</dbReference>
<dbReference type="AlphaFoldDB" id="A0A4R6PJ73"/>
<comment type="caution">
    <text evidence="11">The sequence shown here is derived from an EMBL/GenBank/DDBJ whole genome shotgun (WGS) entry which is preliminary data.</text>
</comment>
<evidence type="ECO:0000256" key="3">
    <source>
        <dbReference type="ARBA" id="ARBA00022598"/>
    </source>
</evidence>
<dbReference type="InterPro" id="IPR016185">
    <property type="entry name" value="PreATP-grasp_dom_sf"/>
</dbReference>
<feature type="domain" description="ATP-grasp" evidence="9">
    <location>
        <begin position="123"/>
        <end position="320"/>
    </location>
</feature>
<evidence type="ECO:0000313" key="12">
    <source>
        <dbReference type="Proteomes" id="UP000295087"/>
    </source>
</evidence>
<dbReference type="GO" id="GO:0004075">
    <property type="term" value="F:biotin carboxylase activity"/>
    <property type="evidence" value="ECO:0007669"/>
    <property type="project" value="UniProtKB-EC"/>
</dbReference>
<keyword evidence="6" id="KW-0092">Biotin</keyword>
<dbReference type="GO" id="GO:0046872">
    <property type="term" value="F:metal ion binding"/>
    <property type="evidence" value="ECO:0007669"/>
    <property type="project" value="InterPro"/>
</dbReference>
<dbReference type="EMBL" id="SNXK01000004">
    <property type="protein sequence ID" value="TDP38101.1"/>
    <property type="molecule type" value="Genomic_DNA"/>
</dbReference>
<name>A0A4R6PJ73_NOCIG</name>
<dbReference type="InterPro" id="IPR005481">
    <property type="entry name" value="BC-like_N"/>
</dbReference>
<evidence type="ECO:0000313" key="11">
    <source>
        <dbReference type="EMBL" id="TDP38101.1"/>
    </source>
</evidence>
<dbReference type="SUPFAM" id="SSF52440">
    <property type="entry name" value="PreATP-grasp domain"/>
    <property type="match status" value="1"/>
</dbReference>
<dbReference type="InterPro" id="IPR011761">
    <property type="entry name" value="ATP-grasp"/>
</dbReference>
<dbReference type="PROSITE" id="PS50979">
    <property type="entry name" value="BC"/>
    <property type="match status" value="1"/>
</dbReference>
<dbReference type="Pfam" id="PF02786">
    <property type="entry name" value="CPSase_L_D2"/>
    <property type="match status" value="1"/>
</dbReference>
<dbReference type="EC" id="6.3.4.14" evidence="2"/>
<dbReference type="GO" id="GO:0005524">
    <property type="term" value="F:ATP binding"/>
    <property type="evidence" value="ECO:0007669"/>
    <property type="project" value="UniProtKB-UniRule"/>
</dbReference>
<dbReference type="InterPro" id="IPR051602">
    <property type="entry name" value="ACC_Biotin_Carboxylase"/>
</dbReference>
<dbReference type="Pfam" id="PF00289">
    <property type="entry name" value="Biotin_carb_N"/>
    <property type="match status" value="1"/>
</dbReference>
<dbReference type="InterPro" id="IPR005482">
    <property type="entry name" value="Biotin_COase_C"/>
</dbReference>
<dbReference type="Proteomes" id="UP000295087">
    <property type="component" value="Unassembled WGS sequence"/>
</dbReference>
<evidence type="ECO:0000256" key="5">
    <source>
        <dbReference type="ARBA" id="ARBA00022840"/>
    </source>
</evidence>
<evidence type="ECO:0000259" key="10">
    <source>
        <dbReference type="PROSITE" id="PS50979"/>
    </source>
</evidence>
<dbReference type="SUPFAM" id="SSF51246">
    <property type="entry name" value="Rudiment single hybrid motif"/>
    <property type="match status" value="1"/>
</dbReference>
<evidence type="ECO:0000256" key="2">
    <source>
        <dbReference type="ARBA" id="ARBA00013263"/>
    </source>
</evidence>
<dbReference type="PANTHER" id="PTHR48095:SF2">
    <property type="entry name" value="BIOTIN CARBOXYLASE, CHLOROPLASTIC"/>
    <property type="match status" value="1"/>
</dbReference>
<evidence type="ECO:0000256" key="7">
    <source>
        <dbReference type="ARBA" id="ARBA00048600"/>
    </source>
</evidence>
<dbReference type="Pfam" id="PF02785">
    <property type="entry name" value="Biotin_carb_C"/>
    <property type="match status" value="1"/>
</dbReference>
<feature type="domain" description="Biotin carboxylation" evidence="10">
    <location>
        <begin position="4"/>
        <end position="449"/>
    </location>
</feature>
<sequence length="454" mass="48000">MTRPFGKVLIANRGEIAVRVIRTCRELGIATVAVHSAADRDSAAVRLADEHVQIGPAPAKRSYLSIPAIIEAARATGADAIHPGYGFLSEDPDFAEVCQAEGFVFVGAPSTVMARLGDKSTARALMADAGLPLLPGSRDAIDDPDAARALADEIGYPVIIKAVAGGGGRGMRVVRDGDEFATAWQHTRAAAAAVFGDGRLYVERYLESARHVEVQILADTHGTVRHLGLRDCSLQRRHQKLVEESPAPGLSPELAERIGAAAVRGCEAAGYVGAGTVEFLLAPDGRFYFMEVNCRLQVEHPVTEMVTGVDLVAQQLRIAAGEPLTLGDRAPHGVAIECRLNAEDPERAFAPAPGTLVECALPAGPFVRVDTHVAPGYAVPPHYDSLLAKVIVWAPDRPTAIARMRRALAETTIAGPGVATTTDFLHDILDHPAFRAATHDTALIGALNAPAAVH</sequence>
<keyword evidence="5 8" id="KW-0067">ATP-binding</keyword>
<keyword evidence="4 8" id="KW-0547">Nucleotide-binding</keyword>
<protein>
    <recommendedName>
        <fullName evidence="2">biotin carboxylase</fullName>
        <ecNumber evidence="2">6.3.4.14</ecNumber>
    </recommendedName>
</protein>
<evidence type="ECO:0000256" key="6">
    <source>
        <dbReference type="ARBA" id="ARBA00023267"/>
    </source>
</evidence>
<dbReference type="Gene3D" id="3.30.470.20">
    <property type="entry name" value="ATP-grasp fold, B domain"/>
    <property type="match status" value="1"/>
</dbReference>
<evidence type="ECO:0000256" key="4">
    <source>
        <dbReference type="ARBA" id="ARBA00022741"/>
    </source>
</evidence>
<reference evidence="11 12" key="1">
    <citation type="submission" date="2019-03" db="EMBL/GenBank/DDBJ databases">
        <title>Genomic Encyclopedia of Type Strains, Phase IV (KMG-IV): sequencing the most valuable type-strain genomes for metagenomic binning, comparative biology and taxonomic classification.</title>
        <authorList>
            <person name="Goeker M."/>
        </authorList>
    </citation>
    <scope>NUCLEOTIDE SEQUENCE [LARGE SCALE GENOMIC DNA]</scope>
    <source>
        <strain evidence="11 12">DSM 44496</strain>
    </source>
</reference>
<comment type="function">
    <text evidence="1">This protein is a component of the acetyl coenzyme A carboxylase complex; first, biotin carboxylase catalyzes the carboxylation of the carrier protein and then the transcarboxylase transfers the carboxyl group to form malonyl-CoA.</text>
</comment>
<accession>A0A4R6PJ73</accession>
<gene>
    <name evidence="11" type="ORF">DFR75_104454</name>
</gene>